<dbReference type="OrthoDB" id="34294at2"/>
<dbReference type="SMART" id="SM00344">
    <property type="entry name" value="HTH_ASNC"/>
    <property type="match status" value="1"/>
</dbReference>
<evidence type="ECO:0000256" key="3">
    <source>
        <dbReference type="ARBA" id="ARBA00023163"/>
    </source>
</evidence>
<dbReference type="GO" id="GO:0043565">
    <property type="term" value="F:sequence-specific DNA binding"/>
    <property type="evidence" value="ECO:0007669"/>
    <property type="project" value="InterPro"/>
</dbReference>
<dbReference type="PRINTS" id="PR00033">
    <property type="entry name" value="HTHASNC"/>
</dbReference>
<dbReference type="GO" id="GO:0043200">
    <property type="term" value="P:response to amino acid"/>
    <property type="evidence" value="ECO:0007669"/>
    <property type="project" value="TreeGrafter"/>
</dbReference>
<dbReference type="RefSeq" id="WP_007554790.1">
    <property type="nucleotide sequence ID" value="NZ_AENT01000024.1"/>
</dbReference>
<dbReference type="InterPro" id="IPR036388">
    <property type="entry name" value="WH-like_DNA-bd_sf"/>
</dbReference>
<dbReference type="PANTHER" id="PTHR30154">
    <property type="entry name" value="LEUCINE-RESPONSIVE REGULATORY PROTEIN"/>
    <property type="match status" value="1"/>
</dbReference>
<dbReference type="PANTHER" id="PTHR30154:SF55">
    <property type="entry name" value="HTH-TYPE TRANSCRIPTIONAL REGULATOR LRPB"/>
    <property type="match status" value="1"/>
</dbReference>
<dbReference type="Proteomes" id="UP000004594">
    <property type="component" value="Unassembled WGS sequence"/>
</dbReference>
<feature type="domain" description="HTH asnC-type" evidence="4">
    <location>
        <begin position="5"/>
        <end position="66"/>
    </location>
</feature>
<dbReference type="Pfam" id="PF13412">
    <property type="entry name" value="HTH_24"/>
    <property type="match status" value="1"/>
</dbReference>
<evidence type="ECO:0000256" key="1">
    <source>
        <dbReference type="ARBA" id="ARBA00023015"/>
    </source>
</evidence>
<evidence type="ECO:0000259" key="4">
    <source>
        <dbReference type="PROSITE" id="PS50956"/>
    </source>
</evidence>
<dbReference type="InterPro" id="IPR000485">
    <property type="entry name" value="AsnC-type_HTH_dom"/>
</dbReference>
<reference evidence="5 6" key="1">
    <citation type="submission" date="2010-11" db="EMBL/GenBank/DDBJ databases">
        <authorList>
            <person name="Durkin A.S."/>
            <person name="Madupu R."/>
            <person name="Torralba M."/>
            <person name="Gillis M."/>
            <person name="Methe B."/>
            <person name="Sutton G."/>
            <person name="Nelson K.E."/>
        </authorList>
    </citation>
    <scope>NUCLEOTIDE SEQUENCE [LARGE SCALE GENOMIC DNA]</scope>
    <source>
        <strain evidence="5 6">UPII 345-E</strain>
    </source>
</reference>
<accession>E4L992</accession>
<proteinExistence type="predicted"/>
<keyword evidence="3" id="KW-0804">Transcription</keyword>
<organism evidence="5 6">
    <name type="scientific">Dialister micraerophilus UPII 345-E</name>
    <dbReference type="NCBI Taxonomy" id="910314"/>
    <lineage>
        <taxon>Bacteria</taxon>
        <taxon>Bacillati</taxon>
        <taxon>Bacillota</taxon>
        <taxon>Negativicutes</taxon>
        <taxon>Veillonellales</taxon>
        <taxon>Veillonellaceae</taxon>
        <taxon>Dialister</taxon>
    </lineage>
</organism>
<dbReference type="SUPFAM" id="SSF46785">
    <property type="entry name" value="Winged helix' DNA-binding domain"/>
    <property type="match status" value="1"/>
</dbReference>
<evidence type="ECO:0000256" key="2">
    <source>
        <dbReference type="ARBA" id="ARBA00023125"/>
    </source>
</evidence>
<sequence>MDKLIDNTDLQIIEQLRKNSRITMKELGEKVFLTGQATKNRVERLQDLGIVERYTINTNCPAFGYNVHALFHVDIDFGKRPELIEFIKKASSHILHCYLSDSNTKMHIDAHFKSIEETEEFKAYLARFGTCHTHIINKEIRGTHPADE</sequence>
<dbReference type="EMBL" id="AENT01000024">
    <property type="protein sequence ID" value="EFR42515.1"/>
    <property type="molecule type" value="Genomic_DNA"/>
</dbReference>
<name>E4L992_9FIRM</name>
<evidence type="ECO:0000313" key="5">
    <source>
        <dbReference type="EMBL" id="EFR42515.1"/>
    </source>
</evidence>
<keyword evidence="1" id="KW-0805">Transcription regulation</keyword>
<dbReference type="Gene3D" id="3.30.70.920">
    <property type="match status" value="1"/>
</dbReference>
<evidence type="ECO:0000313" key="6">
    <source>
        <dbReference type="Proteomes" id="UP000004594"/>
    </source>
</evidence>
<dbReference type="Gene3D" id="1.10.10.10">
    <property type="entry name" value="Winged helix-like DNA-binding domain superfamily/Winged helix DNA-binding domain"/>
    <property type="match status" value="1"/>
</dbReference>
<protein>
    <submittedName>
        <fullName evidence="5">Putative HTH-type transcriptional regulator LrpB</fullName>
    </submittedName>
</protein>
<comment type="caution">
    <text evidence="5">The sequence shown here is derived from an EMBL/GenBank/DDBJ whole genome shotgun (WGS) entry which is preliminary data.</text>
</comment>
<dbReference type="InterPro" id="IPR019888">
    <property type="entry name" value="Tscrpt_reg_AsnC-like"/>
</dbReference>
<dbReference type="PROSITE" id="PS50956">
    <property type="entry name" value="HTH_ASNC_2"/>
    <property type="match status" value="1"/>
</dbReference>
<keyword evidence="2" id="KW-0238">DNA-binding</keyword>
<dbReference type="eggNOG" id="COG1522">
    <property type="taxonomic scope" value="Bacteria"/>
</dbReference>
<dbReference type="InterPro" id="IPR036390">
    <property type="entry name" value="WH_DNA-bd_sf"/>
</dbReference>
<dbReference type="AlphaFoldDB" id="E4L992"/>
<dbReference type="GO" id="GO:0005829">
    <property type="term" value="C:cytosol"/>
    <property type="evidence" value="ECO:0007669"/>
    <property type="project" value="TreeGrafter"/>
</dbReference>
<gene>
    <name evidence="5" type="ORF">HMPREF9220_0315</name>
</gene>